<dbReference type="RefSeq" id="WP_012836311.1">
    <property type="nucleotide sequence ID" value="NC_013441.1"/>
</dbReference>
<dbReference type="AlphaFoldDB" id="D0L889"/>
<dbReference type="GO" id="GO:0016887">
    <property type="term" value="F:ATP hydrolysis activity"/>
    <property type="evidence" value="ECO:0007669"/>
    <property type="project" value="InterPro"/>
</dbReference>
<dbReference type="Proteomes" id="UP000001219">
    <property type="component" value="Chromosome"/>
</dbReference>
<reference evidence="2 3" key="2">
    <citation type="journal article" date="2010" name="Stand. Genomic Sci.">
        <title>Complete genome sequence of Gordonia bronchialis type strain (3410).</title>
        <authorList>
            <person name="Ivanova N."/>
            <person name="Sikorski J."/>
            <person name="Jando M."/>
            <person name="Lapidus A."/>
            <person name="Nolan M."/>
            <person name="Lucas S."/>
            <person name="Del Rio T.G."/>
            <person name="Tice H."/>
            <person name="Copeland A."/>
            <person name="Cheng J.F."/>
            <person name="Chen F."/>
            <person name="Bruce D."/>
            <person name="Goodwin L."/>
            <person name="Pitluck S."/>
            <person name="Mavromatis K."/>
            <person name="Ovchinnikova G."/>
            <person name="Pati A."/>
            <person name="Chen A."/>
            <person name="Palaniappan K."/>
            <person name="Land M."/>
            <person name="Hauser L."/>
            <person name="Chang Y.J."/>
            <person name="Jeffries C.D."/>
            <person name="Chain P."/>
            <person name="Saunders E."/>
            <person name="Han C."/>
            <person name="Detter J.C."/>
            <person name="Brettin T."/>
            <person name="Rohde M."/>
            <person name="Goker M."/>
            <person name="Bristow J."/>
            <person name="Eisen J.A."/>
            <person name="Markowitz V."/>
            <person name="Hugenholtz P."/>
            <person name="Klenk H.P."/>
            <person name="Kyrpides N.C."/>
        </authorList>
    </citation>
    <scope>NUCLEOTIDE SEQUENCE [LARGE SCALE GENOMIC DNA]</scope>
    <source>
        <strain evidence="3">ATCC 25592 / DSM 43247 / BCRC 13721 / JCM 3198 / KCTC 3076 / NBRC 16047 / NCTC 10667</strain>
    </source>
</reference>
<dbReference type="Gene3D" id="3.40.50.300">
    <property type="entry name" value="P-loop containing nucleotide triphosphate hydrolases"/>
    <property type="match status" value="1"/>
</dbReference>
<evidence type="ECO:0000313" key="2">
    <source>
        <dbReference type="EMBL" id="ACY23837.1"/>
    </source>
</evidence>
<dbReference type="InterPro" id="IPR049945">
    <property type="entry name" value="AAA_22"/>
</dbReference>
<name>D0L889_GORB4</name>
<dbReference type="KEGG" id="gbr:Gbro_4716"/>
<evidence type="ECO:0000259" key="1">
    <source>
        <dbReference type="Pfam" id="PF13401"/>
    </source>
</evidence>
<organism evidence="2 3">
    <name type="scientific">Gordonia bronchialis (strain ATCC 25592 / DSM 43247 / BCRC 13721 / JCM 3198 / KCTC 3076 / NBRC 16047 / NCTC 10667)</name>
    <name type="common">Rhodococcus bronchialis</name>
    <dbReference type="NCBI Taxonomy" id="526226"/>
    <lineage>
        <taxon>Bacteria</taxon>
        <taxon>Bacillati</taxon>
        <taxon>Actinomycetota</taxon>
        <taxon>Actinomycetes</taxon>
        <taxon>Mycobacteriales</taxon>
        <taxon>Gordoniaceae</taxon>
        <taxon>Gordonia</taxon>
    </lineage>
</organism>
<gene>
    <name evidence="2" type="ordered locus">Gbro_4716</name>
</gene>
<keyword evidence="3" id="KW-1185">Reference proteome</keyword>
<protein>
    <recommendedName>
        <fullName evidence="1">ORC1/DEAH AAA+ ATPase domain-containing protein</fullName>
    </recommendedName>
</protein>
<sequence>MIHTGRWDLTRREGWRAFVTSERRARPDVLTVRELNRLTHEAREDYDDRRLDFHANFGVIRTPQLVQAHALMTMVLDTGLRVDSDRVKPSVVIDADAGVGKTTTVNEYLREFERRELRKYGERTDRGHDRIPVCRVGMSAKAGLKPVVATLLRFYGGAQVDTDSLRRNELYEMLIDYVDRTDTRIIAVDDMHFVDPTSRDGLAVSNFIKGVSNDLGVALVITGVDLASRGLYTDGKAFNTTSSQNGRRWTPVNLAAYTNKGREGKRAWKDLLAAYEQQLVLAAHEPTDLVSHAQLIHDRTQGYLVSLNHLITRAASYAIATKSERITEEILRLVPLDYIAQSYWENTAGKNIAA</sequence>
<dbReference type="Pfam" id="PF13401">
    <property type="entry name" value="AAA_22"/>
    <property type="match status" value="1"/>
</dbReference>
<dbReference type="EMBL" id="CP001802">
    <property type="protein sequence ID" value="ACY23837.1"/>
    <property type="molecule type" value="Genomic_DNA"/>
</dbReference>
<dbReference type="eggNOG" id="COG2842">
    <property type="taxonomic scope" value="Bacteria"/>
</dbReference>
<dbReference type="InterPro" id="IPR027417">
    <property type="entry name" value="P-loop_NTPase"/>
</dbReference>
<accession>D0L889</accession>
<proteinExistence type="predicted"/>
<reference evidence="3" key="1">
    <citation type="submission" date="2009-10" db="EMBL/GenBank/DDBJ databases">
        <title>The complete chromosome of Gordonia bronchialis DSM 43247.</title>
        <authorList>
            <consortium name="US DOE Joint Genome Institute (JGI-PGF)"/>
            <person name="Lucas S."/>
            <person name="Copeland A."/>
            <person name="Lapidus A."/>
            <person name="Glavina del Rio T."/>
            <person name="Dalin E."/>
            <person name="Tice H."/>
            <person name="Bruce D."/>
            <person name="Goodwin L."/>
            <person name="Pitluck S."/>
            <person name="Kyrpides N."/>
            <person name="Mavromatis K."/>
            <person name="Ivanova N."/>
            <person name="Ovchinnikova G."/>
            <person name="Saunders E."/>
            <person name="Brettin T."/>
            <person name="Detter J.C."/>
            <person name="Han C."/>
            <person name="Larimer F."/>
            <person name="Land M."/>
            <person name="Hauser L."/>
            <person name="Markowitz V."/>
            <person name="Cheng J.-F."/>
            <person name="Hugenholtz P."/>
            <person name="Woyke T."/>
            <person name="Wu D."/>
            <person name="Jando M."/>
            <person name="Schneider S."/>
            <person name="Goeker M."/>
            <person name="Klenk H.-P."/>
            <person name="Eisen J.A."/>
        </authorList>
    </citation>
    <scope>NUCLEOTIDE SEQUENCE [LARGE SCALE GENOMIC DNA]</scope>
    <source>
        <strain evidence="3">ATCC 25592 / DSM 43247 / BCRC 13721 / JCM 3198 / KCTC 3076 / NBRC 16047 / NCTC 10667</strain>
    </source>
</reference>
<dbReference type="STRING" id="526226.Gbro_4716"/>
<dbReference type="HOGENOM" id="CLU_063018_0_0_11"/>
<evidence type="ECO:0000313" key="3">
    <source>
        <dbReference type="Proteomes" id="UP000001219"/>
    </source>
</evidence>
<feature type="domain" description="ORC1/DEAH AAA+ ATPase" evidence="1">
    <location>
        <begin position="89"/>
        <end position="223"/>
    </location>
</feature>
<dbReference type="OrthoDB" id="3337229at2"/>